<reference evidence="5" key="1">
    <citation type="journal article" date="2013" name="Genetics">
        <title>The draft genome and transcriptome of Panagrellus redivivus are shaped by the harsh demands of a free-living lifestyle.</title>
        <authorList>
            <person name="Srinivasan J."/>
            <person name="Dillman A.R."/>
            <person name="Macchietto M.G."/>
            <person name="Heikkinen L."/>
            <person name="Lakso M."/>
            <person name="Fracchia K.M."/>
            <person name="Antoshechkin I."/>
            <person name="Mortazavi A."/>
            <person name="Wong G."/>
            <person name="Sternberg P.W."/>
        </authorList>
    </citation>
    <scope>NUCLEOTIDE SEQUENCE [LARGE SCALE GENOMIC DNA]</scope>
    <source>
        <strain evidence="5">MT8872</strain>
    </source>
</reference>
<dbReference type="InterPro" id="IPR039852">
    <property type="entry name" value="CAND1/CAND2"/>
</dbReference>
<dbReference type="InterPro" id="IPR013932">
    <property type="entry name" value="TATA-bd_TIP120"/>
</dbReference>
<accession>A0A7E4UW66</accession>
<dbReference type="InterPro" id="IPR011989">
    <property type="entry name" value="ARM-like"/>
</dbReference>
<proteinExistence type="inferred from homology"/>
<dbReference type="InterPro" id="IPR016024">
    <property type="entry name" value="ARM-type_fold"/>
</dbReference>
<dbReference type="PANTHER" id="PTHR12696">
    <property type="entry name" value="TIP120"/>
    <property type="match status" value="1"/>
</dbReference>
<evidence type="ECO:0000256" key="1">
    <source>
        <dbReference type="ARBA" id="ARBA00007657"/>
    </source>
</evidence>
<dbReference type="WBParaSite" id="Pan_g13350.t1">
    <property type="protein sequence ID" value="Pan_g13350.t1"/>
    <property type="gene ID" value="Pan_g13350"/>
</dbReference>
<feature type="domain" description="TATA-binding protein interacting (TIP20)" evidence="4">
    <location>
        <begin position="1061"/>
        <end position="1221"/>
    </location>
</feature>
<dbReference type="AlphaFoldDB" id="A0A7E4UW66"/>
<protein>
    <submittedName>
        <fullName evidence="6">TIP120 domain-containing protein</fullName>
    </submittedName>
</protein>
<organism evidence="5 6">
    <name type="scientific">Panagrellus redivivus</name>
    <name type="common">Microworm</name>
    <dbReference type="NCBI Taxonomy" id="6233"/>
    <lineage>
        <taxon>Eukaryota</taxon>
        <taxon>Metazoa</taxon>
        <taxon>Ecdysozoa</taxon>
        <taxon>Nematoda</taxon>
        <taxon>Chromadorea</taxon>
        <taxon>Rhabditida</taxon>
        <taxon>Tylenchina</taxon>
        <taxon>Panagrolaimomorpha</taxon>
        <taxon>Panagrolaimoidea</taxon>
        <taxon>Panagrolaimidae</taxon>
        <taxon>Panagrellus</taxon>
    </lineage>
</organism>
<sequence length="1248" mass="138752">MSVRNMDLIEKMQSEDRDFRFMAVNDLIEALNAKTITLDDNSENQIIVNLMKLLNDSNAEVQNLVVRCIAVFSSHLGPVRAFALLEQLCGKLSDGDAKTRDAAAIAMRSAVGDFNSAKGVSFFDVVDRVGPNLIKILETGSDIAVNEQVLDIFVQIFRKAGNKYNYPFERLSDVFFKYTQSDRNAVRKRAQTALAQYAQVLDNTQFATLIERVYKNCVDNEGKPTFFKTYVLVATYICYHEGQRFATYIPRFAEFFLGIVEKNDDDDLRETLITAFETFIQRCPEAVAPFIERITTLVVELLKYDPNYSYEEEEDESMETDDAYVSGDMDEDSDYSDDDDVSWKVRRASAKCIEALITHAPAKKLAQYVSSFGNLLISRFKEREDNVKVDILNAYIALLKQVRMLIPENVVPLSVRNDSIDDTAGFKRDAFEAFLKESDRQRSAVFAEVKTQLPTLIHRLAVVQKGKNSRALERSFTLLSTLLSCYPGSIGTDIALLKRGFTQAFADRDANLKLDALRFLGAYFGTHDYESYDACLDDILKELATLVNATFSKIASEAVEVINSLIRSLGRSGAPSDARIEVIYDLLLAKLQIADLDQEVKEKAIYGIGLFVAAFGDRIPPAQVDSILKLLADRLGNEITRIASLKALLVVTRSKKAFNMHEAAKTIVPYLGDFLRKVSRTLRIHTLNLAVDLAARSPDTLANIDLSSIVGEIPLLLAELDLQVANLTLRLLTLFVSQHPNALGKTNVVVNCVIGLAQSSLIQGTTQRALLDFFTALQRSSVPDKPNYEALVTELIGVVPKKLSLHRNAYSTLAKSIAAIAKATDNIAVVKRITSELEQYASKGTTDAIKLLGILTIGEIGRIYPAAYEGAGSIDPAVSAVNCFTSSVEELKTGASEALGALAVGNIQRYLPFILEQIKQYPARQYLLLFALRELVTSNAADATFEAHIDTIWSGVISQATSPEISTRLIVAECLGKLALAHPEKFVPILLTTFRDVNPVLRATVLVAVRYMILERPVPADAVLATYLDDFLDGVGDPDLLGARRQGIVLATAVAHFKPALIRKSLNSVTYGVYFETNPRKELQHEVEMGPFKHLVDDGLELRKSAFECLYTLVEHCLGSLNVHEFVTHVAKGIVDSHDIALLAYLTLIRLTRACPLQLAPHIDNMTEAMKETLNKKPKQNSVKLENDKCEELKRCVIRTMLAFQAMPTHDKIKRLEELFEFVSQTFPTLLAEVKHEVEFTFGSKTNV</sequence>
<evidence type="ECO:0000313" key="6">
    <source>
        <dbReference type="WBParaSite" id="Pan_g13350.t1"/>
    </source>
</evidence>
<keyword evidence="2" id="KW-0677">Repeat</keyword>
<keyword evidence="3" id="KW-0833">Ubl conjugation pathway</keyword>
<dbReference type="SUPFAM" id="SSF48371">
    <property type="entry name" value="ARM repeat"/>
    <property type="match status" value="1"/>
</dbReference>
<evidence type="ECO:0000256" key="3">
    <source>
        <dbReference type="ARBA" id="ARBA00022786"/>
    </source>
</evidence>
<comment type="similarity">
    <text evidence="1">Belongs to the CAND family.</text>
</comment>
<name>A0A7E4UW66_PANRE</name>
<evidence type="ECO:0000256" key="2">
    <source>
        <dbReference type="ARBA" id="ARBA00022737"/>
    </source>
</evidence>
<dbReference type="GO" id="GO:0010265">
    <property type="term" value="P:SCF complex assembly"/>
    <property type="evidence" value="ECO:0007669"/>
    <property type="project" value="InterPro"/>
</dbReference>
<dbReference type="Gene3D" id="1.25.10.10">
    <property type="entry name" value="Leucine-rich Repeat Variant"/>
    <property type="match status" value="1"/>
</dbReference>
<dbReference type="Pfam" id="PF25782">
    <property type="entry name" value="TPR_CAND1"/>
    <property type="match status" value="1"/>
</dbReference>
<keyword evidence="5" id="KW-1185">Reference proteome</keyword>
<reference evidence="6" key="2">
    <citation type="submission" date="2020-10" db="UniProtKB">
        <authorList>
            <consortium name="WormBaseParasite"/>
        </authorList>
    </citation>
    <scope>IDENTIFICATION</scope>
</reference>
<evidence type="ECO:0000313" key="5">
    <source>
        <dbReference type="Proteomes" id="UP000492821"/>
    </source>
</evidence>
<dbReference type="Proteomes" id="UP000492821">
    <property type="component" value="Unassembled WGS sequence"/>
</dbReference>
<evidence type="ECO:0000259" key="4">
    <source>
        <dbReference type="Pfam" id="PF08623"/>
    </source>
</evidence>
<dbReference type="Pfam" id="PF08623">
    <property type="entry name" value="TIP120"/>
    <property type="match status" value="1"/>
</dbReference>